<organism evidence="11 12">
    <name type="scientific">Naematelia encephala</name>
    <dbReference type="NCBI Taxonomy" id="71784"/>
    <lineage>
        <taxon>Eukaryota</taxon>
        <taxon>Fungi</taxon>
        <taxon>Dikarya</taxon>
        <taxon>Basidiomycota</taxon>
        <taxon>Agaricomycotina</taxon>
        <taxon>Tremellomycetes</taxon>
        <taxon>Tremellales</taxon>
        <taxon>Naemateliaceae</taxon>
        <taxon>Naematelia</taxon>
    </lineage>
</organism>
<dbReference type="GO" id="GO:0005634">
    <property type="term" value="C:nucleus"/>
    <property type="evidence" value="ECO:0007669"/>
    <property type="project" value="TreeGrafter"/>
</dbReference>
<dbReference type="GO" id="GO:0052905">
    <property type="term" value="F:tRNA (guanosine(9)-N1)-methyltransferase activity"/>
    <property type="evidence" value="ECO:0007669"/>
    <property type="project" value="UniProtKB-EC"/>
</dbReference>
<feature type="compositionally biased region" description="Acidic residues" evidence="9">
    <location>
        <begin position="358"/>
        <end position="368"/>
    </location>
</feature>
<name>A0A1Y2B1D3_9TREE</name>
<accession>A0A1Y2B1D3</accession>
<dbReference type="EC" id="2.1.1.221" evidence="1"/>
<evidence type="ECO:0000256" key="8">
    <source>
        <dbReference type="ARBA" id="ARBA00048434"/>
    </source>
</evidence>
<evidence type="ECO:0000256" key="5">
    <source>
        <dbReference type="ARBA" id="ARBA00022691"/>
    </source>
</evidence>
<dbReference type="PANTHER" id="PTHR13563">
    <property type="entry name" value="TRNA (GUANINE-9-) METHYLTRANSFERASE"/>
    <property type="match status" value="1"/>
</dbReference>
<evidence type="ECO:0000256" key="6">
    <source>
        <dbReference type="ARBA" id="ARBA00031792"/>
    </source>
</evidence>
<keyword evidence="4 11" id="KW-0808">Transferase</keyword>
<proteinExistence type="predicted"/>
<dbReference type="EMBL" id="MCFC01000030">
    <property type="protein sequence ID" value="ORY28623.1"/>
    <property type="molecule type" value="Genomic_DNA"/>
</dbReference>
<keyword evidence="3 11" id="KW-0489">Methyltransferase</keyword>
<evidence type="ECO:0000256" key="1">
    <source>
        <dbReference type="ARBA" id="ARBA00012797"/>
    </source>
</evidence>
<keyword evidence="12" id="KW-1185">Reference proteome</keyword>
<protein>
    <recommendedName>
        <fullName evidence="2">tRNA (guanine(9)-N1)-methyltransferase</fullName>
        <ecNumber evidence="1">2.1.1.221</ecNumber>
    </recommendedName>
    <alternativeName>
        <fullName evidence="7">tRNA methyltransferase 10</fullName>
    </alternativeName>
    <alternativeName>
        <fullName evidence="6">tRNA(m1G9)-methyltransferase</fullName>
    </alternativeName>
</protein>
<dbReference type="InParanoid" id="A0A1Y2B1D3"/>
<dbReference type="InterPro" id="IPR028564">
    <property type="entry name" value="MT_TRM10-typ"/>
</dbReference>
<feature type="compositionally biased region" description="Acidic residues" evidence="9">
    <location>
        <begin position="334"/>
        <end position="349"/>
    </location>
</feature>
<feature type="region of interest" description="Disordered" evidence="9">
    <location>
        <begin position="1"/>
        <end position="22"/>
    </location>
</feature>
<evidence type="ECO:0000256" key="2">
    <source>
        <dbReference type="ARBA" id="ARBA00020451"/>
    </source>
</evidence>
<dbReference type="FunCoup" id="A0A1Y2B1D3">
    <property type="interactions" value="588"/>
</dbReference>
<dbReference type="GO" id="GO:0002939">
    <property type="term" value="P:tRNA N1-guanine methylation"/>
    <property type="evidence" value="ECO:0007669"/>
    <property type="project" value="TreeGrafter"/>
</dbReference>
<dbReference type="InterPro" id="IPR038459">
    <property type="entry name" value="MT_TRM10-typ_sf"/>
</dbReference>
<dbReference type="CDD" id="cd18089">
    <property type="entry name" value="SPOUT_Trm10-like"/>
    <property type="match status" value="1"/>
</dbReference>
<feature type="domain" description="SAM-dependent MTase TRM10-type" evidence="10">
    <location>
        <begin position="52"/>
        <end position="324"/>
    </location>
</feature>
<feature type="region of interest" description="Disordered" evidence="9">
    <location>
        <begin position="325"/>
        <end position="368"/>
    </location>
</feature>
<dbReference type="OrthoDB" id="278300at2759"/>
<dbReference type="GO" id="GO:0000049">
    <property type="term" value="F:tRNA binding"/>
    <property type="evidence" value="ECO:0007669"/>
    <property type="project" value="TreeGrafter"/>
</dbReference>
<dbReference type="PROSITE" id="PS51675">
    <property type="entry name" value="SAM_MT_TRM10"/>
    <property type="match status" value="1"/>
</dbReference>
<evidence type="ECO:0000259" key="10">
    <source>
        <dbReference type="PROSITE" id="PS51675"/>
    </source>
</evidence>
<evidence type="ECO:0000313" key="11">
    <source>
        <dbReference type="EMBL" id="ORY28623.1"/>
    </source>
</evidence>
<dbReference type="AlphaFoldDB" id="A0A1Y2B1D3"/>
<dbReference type="PANTHER" id="PTHR13563:SF13">
    <property type="entry name" value="TRNA METHYLTRANSFERASE 10 HOMOLOG A"/>
    <property type="match status" value="1"/>
</dbReference>
<dbReference type="Proteomes" id="UP000193986">
    <property type="component" value="Unassembled WGS sequence"/>
</dbReference>
<evidence type="ECO:0000256" key="3">
    <source>
        <dbReference type="ARBA" id="ARBA00022603"/>
    </source>
</evidence>
<dbReference type="STRING" id="71784.A0A1Y2B1D3"/>
<evidence type="ECO:0000256" key="4">
    <source>
        <dbReference type="ARBA" id="ARBA00022679"/>
    </source>
</evidence>
<evidence type="ECO:0000256" key="9">
    <source>
        <dbReference type="SAM" id="MobiDB-lite"/>
    </source>
</evidence>
<dbReference type="InterPro" id="IPR007356">
    <property type="entry name" value="tRNA_m1G_MeTrfase_euk"/>
</dbReference>
<sequence>MEALKPLKRAAEKERRRANRKALREKANAGLLSLEEQALVDSRKQLRQARRGARGLAEADMQGDWKGGVVVDLGFDDCMTDQEIISMTTQLGRLYSSNRTASRSVATVLHTSFSPNASPRLWEKMRKSNWEKWTRSSWWGLGLDELVKAFKDHPDHIQSDSFTPTDTKPSETDLMMNSSTALNTDRSAANGKGNPSDLIGDGTDTDLLLSNLSHPHLPSPFTSKYKLVYLSADSEEELTTLSEDEIYIIGGLVDRNRFKNICQDKADKLGIRTARLPIGTYLQNLPTRKVLTVNQVFEILVNYIATQSWKEAFEAVMPQRKFNVGKPRKYNKDDGEDGVGDDGDGDEVEQVGNIATADEIDEEAALNA</sequence>
<gene>
    <name evidence="11" type="ORF">BCR39DRAFT_534486</name>
</gene>
<reference evidence="11 12" key="1">
    <citation type="submission" date="2016-07" db="EMBL/GenBank/DDBJ databases">
        <title>Pervasive Adenine N6-methylation of Active Genes in Fungi.</title>
        <authorList>
            <consortium name="DOE Joint Genome Institute"/>
            <person name="Mondo S.J."/>
            <person name="Dannebaum R.O."/>
            <person name="Kuo R.C."/>
            <person name="Labutti K."/>
            <person name="Haridas S."/>
            <person name="Kuo A."/>
            <person name="Salamov A."/>
            <person name="Ahrendt S.R."/>
            <person name="Lipzen A."/>
            <person name="Sullivan W."/>
            <person name="Andreopoulos W.B."/>
            <person name="Clum A."/>
            <person name="Lindquist E."/>
            <person name="Daum C."/>
            <person name="Ramamoorthy G.K."/>
            <person name="Gryganskyi A."/>
            <person name="Culley D."/>
            <person name="Magnuson J.K."/>
            <person name="James T.Y."/>
            <person name="O'Malley M.A."/>
            <person name="Stajich J.E."/>
            <person name="Spatafora J.W."/>
            <person name="Visel A."/>
            <person name="Grigoriev I.V."/>
        </authorList>
    </citation>
    <scope>NUCLEOTIDE SEQUENCE [LARGE SCALE GENOMIC DNA]</scope>
    <source>
        <strain evidence="11 12">68-887.2</strain>
    </source>
</reference>
<dbReference type="Gene3D" id="3.40.1280.30">
    <property type="match status" value="1"/>
</dbReference>
<keyword evidence="5" id="KW-0949">S-adenosyl-L-methionine</keyword>
<comment type="catalytic activity">
    <reaction evidence="8">
        <text>guanosine(9) in tRNA + S-adenosyl-L-methionine = N(1)-methylguanosine(9) in tRNA + S-adenosyl-L-homocysteine + H(+)</text>
        <dbReference type="Rhea" id="RHEA:43156"/>
        <dbReference type="Rhea" id="RHEA-COMP:10367"/>
        <dbReference type="Rhea" id="RHEA-COMP:10368"/>
        <dbReference type="ChEBI" id="CHEBI:15378"/>
        <dbReference type="ChEBI" id="CHEBI:57856"/>
        <dbReference type="ChEBI" id="CHEBI:59789"/>
        <dbReference type="ChEBI" id="CHEBI:73542"/>
        <dbReference type="ChEBI" id="CHEBI:74269"/>
        <dbReference type="EC" id="2.1.1.221"/>
    </reaction>
</comment>
<evidence type="ECO:0000256" key="7">
    <source>
        <dbReference type="ARBA" id="ARBA00032166"/>
    </source>
</evidence>
<evidence type="ECO:0000313" key="12">
    <source>
        <dbReference type="Proteomes" id="UP000193986"/>
    </source>
</evidence>
<comment type="caution">
    <text evidence="11">The sequence shown here is derived from an EMBL/GenBank/DDBJ whole genome shotgun (WGS) entry which is preliminary data.</text>
</comment>